<name>A0A085JKH0_9GAMM</name>
<proteinExistence type="predicted"/>
<dbReference type="InterPro" id="IPR025320">
    <property type="entry name" value="DUF4225"/>
</dbReference>
<keyword evidence="1" id="KW-0472">Membrane</keyword>
<reference evidence="2 3" key="1">
    <citation type="submission" date="2014-05" db="EMBL/GenBank/DDBJ databases">
        <title>ATOL: Assembling a taxonomically balanced genome-scale reconstruction of the evolutionary history of the Enterobacteriaceae.</title>
        <authorList>
            <person name="Plunkett G.III."/>
            <person name="Neeno-Eckwall E.C."/>
            <person name="Glasner J.D."/>
            <person name="Perna N.T."/>
        </authorList>
    </citation>
    <scope>NUCLEOTIDE SEQUENCE [LARGE SCALE GENOMIC DNA]</scope>
    <source>
        <strain evidence="2 3">ATCC 33301</strain>
    </source>
</reference>
<evidence type="ECO:0000313" key="2">
    <source>
        <dbReference type="EMBL" id="KFD20966.1"/>
    </source>
</evidence>
<dbReference type="eggNOG" id="ENOG5030JQP">
    <property type="taxonomic scope" value="Bacteria"/>
</dbReference>
<accession>A0A085JKH0</accession>
<evidence type="ECO:0000313" key="3">
    <source>
        <dbReference type="Proteomes" id="UP000028602"/>
    </source>
</evidence>
<feature type="transmembrane region" description="Helical" evidence="1">
    <location>
        <begin position="116"/>
        <end position="139"/>
    </location>
</feature>
<dbReference type="Proteomes" id="UP000028602">
    <property type="component" value="Unassembled WGS sequence"/>
</dbReference>
<dbReference type="AlphaFoldDB" id="A0A085JKH0"/>
<comment type="caution">
    <text evidence="2">The sequence shown here is derived from an EMBL/GenBank/DDBJ whole genome shotgun (WGS) entry which is preliminary data.</text>
</comment>
<dbReference type="RefSeq" id="WP_029990501.1">
    <property type="nucleotide sequence ID" value="NZ_ATMJ01000027.1"/>
</dbReference>
<keyword evidence="1" id="KW-0812">Transmembrane</keyword>
<dbReference type="EMBL" id="JMPR01000018">
    <property type="protein sequence ID" value="KFD20966.1"/>
    <property type="molecule type" value="Genomic_DNA"/>
</dbReference>
<feature type="transmembrane region" description="Helical" evidence="1">
    <location>
        <begin position="200"/>
        <end position="219"/>
    </location>
</feature>
<gene>
    <name evidence="2" type="ORF">GTPT_0905</name>
</gene>
<sequence length="272" mass="30198">MDAAFPDMMRSGGRNKARAETMINLEARKLVDTANRLSACYLQDGLTRINFIQEIKYVAEQQFAAARRAESDDECIACIKNLRAETENLEEQGRMLRIKTAKLYAKVEFVRENNKIAGYVISAVHIMVSGAALFGGMIMMSTMTPIGVLAGAILFVDGINGITKEASHLRYGDQFKSEGIFADSSKEAAKYMGFKPEAGLAIYNAVTLSASVYSILGLAKQPGAWRLFRWLPRDYYRKVETISRTKLTMKIVGYGVKAKVIFDLLTTDNPCT</sequence>
<keyword evidence="3" id="KW-1185">Reference proteome</keyword>
<protein>
    <submittedName>
        <fullName evidence="2">Putative membrane protein</fullName>
    </submittedName>
</protein>
<dbReference type="Pfam" id="PF13988">
    <property type="entry name" value="DUF4225"/>
    <property type="match status" value="1"/>
</dbReference>
<organism evidence="2 3">
    <name type="scientific">Tatumella ptyseos ATCC 33301</name>
    <dbReference type="NCBI Taxonomy" id="1005995"/>
    <lineage>
        <taxon>Bacteria</taxon>
        <taxon>Pseudomonadati</taxon>
        <taxon>Pseudomonadota</taxon>
        <taxon>Gammaproteobacteria</taxon>
        <taxon>Enterobacterales</taxon>
        <taxon>Erwiniaceae</taxon>
        <taxon>Tatumella</taxon>
    </lineage>
</organism>
<evidence type="ECO:0000256" key="1">
    <source>
        <dbReference type="SAM" id="Phobius"/>
    </source>
</evidence>
<dbReference type="OrthoDB" id="6534834at2"/>
<keyword evidence="1" id="KW-1133">Transmembrane helix</keyword>